<dbReference type="InterPro" id="IPR044282">
    <property type="entry name" value="ABAP1/ARIA"/>
</dbReference>
<name>A0A6L2NPI2_TANCI</name>
<gene>
    <name evidence="3" type="ORF">Tci_060071</name>
</gene>
<comment type="caution">
    <text evidence="3">The sequence shown here is derived from an EMBL/GenBank/DDBJ whole genome shotgun (WGS) entry which is preliminary data.</text>
</comment>
<dbReference type="InterPro" id="IPR011333">
    <property type="entry name" value="SKP1/BTB/POZ_sf"/>
</dbReference>
<organism evidence="3">
    <name type="scientific">Tanacetum cinerariifolium</name>
    <name type="common">Dalmatian daisy</name>
    <name type="synonym">Chrysanthemum cinerariifolium</name>
    <dbReference type="NCBI Taxonomy" id="118510"/>
    <lineage>
        <taxon>Eukaryota</taxon>
        <taxon>Viridiplantae</taxon>
        <taxon>Streptophyta</taxon>
        <taxon>Embryophyta</taxon>
        <taxon>Tracheophyta</taxon>
        <taxon>Spermatophyta</taxon>
        <taxon>Magnoliopsida</taxon>
        <taxon>eudicotyledons</taxon>
        <taxon>Gunneridae</taxon>
        <taxon>Pentapetalae</taxon>
        <taxon>asterids</taxon>
        <taxon>campanulids</taxon>
        <taxon>Asterales</taxon>
        <taxon>Asteraceae</taxon>
        <taxon>Asteroideae</taxon>
        <taxon>Anthemideae</taxon>
        <taxon>Anthemidinae</taxon>
        <taxon>Tanacetum</taxon>
    </lineage>
</organism>
<dbReference type="InterPro" id="IPR000210">
    <property type="entry name" value="BTB/POZ_dom"/>
</dbReference>
<protein>
    <recommendedName>
        <fullName evidence="2">BTB domain-containing protein</fullName>
    </recommendedName>
</protein>
<sequence>MALCGTMVRLLCMVLPDNEDNVADLISLGGVQKLMDASTIFCCNYGRVYIPAEMLGHVGAKHSSNAGVGKRFYAHRIGLISSSDALRAMFDGGYKERDTNDVQIPNIRWETFELMMRFIYTGSVEVNMGIAQDLLKGADQYLLDRLKRKRLCMLVLSSGFCRR</sequence>
<dbReference type="Gene3D" id="3.30.710.10">
    <property type="entry name" value="Potassium Channel Kv1.1, Chain A"/>
    <property type="match status" value="1"/>
</dbReference>
<dbReference type="PROSITE" id="PS50097">
    <property type="entry name" value="BTB"/>
    <property type="match status" value="1"/>
</dbReference>
<comment type="pathway">
    <text evidence="1">Protein modification; protein ubiquitination.</text>
</comment>
<dbReference type="SUPFAM" id="SSF54695">
    <property type="entry name" value="POZ domain"/>
    <property type="match status" value="1"/>
</dbReference>
<evidence type="ECO:0000259" key="2">
    <source>
        <dbReference type="PROSITE" id="PS50097"/>
    </source>
</evidence>
<accession>A0A6L2NPI2</accession>
<dbReference type="EMBL" id="BKCJ010009673">
    <property type="protein sequence ID" value="GEU88093.1"/>
    <property type="molecule type" value="Genomic_DNA"/>
</dbReference>
<dbReference type="PANTHER" id="PTHR46710">
    <property type="entry name" value="ARM REPEAT PROTEIN INTERACTING WITH ABF2"/>
    <property type="match status" value="1"/>
</dbReference>
<dbReference type="AlphaFoldDB" id="A0A6L2NPI2"/>
<evidence type="ECO:0000313" key="3">
    <source>
        <dbReference type="EMBL" id="GEU88093.1"/>
    </source>
</evidence>
<evidence type="ECO:0000256" key="1">
    <source>
        <dbReference type="ARBA" id="ARBA00004906"/>
    </source>
</evidence>
<dbReference type="Pfam" id="PF00651">
    <property type="entry name" value="BTB"/>
    <property type="match status" value="1"/>
</dbReference>
<dbReference type="PANTHER" id="PTHR46710:SF1">
    <property type="entry name" value="ARM REPEAT PROTEIN INTERACTING WITH ABF2"/>
    <property type="match status" value="1"/>
</dbReference>
<proteinExistence type="predicted"/>
<dbReference type="SMART" id="SM00225">
    <property type="entry name" value="BTB"/>
    <property type="match status" value="1"/>
</dbReference>
<reference evidence="3" key="1">
    <citation type="journal article" date="2019" name="Sci. Rep.">
        <title>Draft genome of Tanacetum cinerariifolium, the natural source of mosquito coil.</title>
        <authorList>
            <person name="Yamashiro T."/>
            <person name="Shiraishi A."/>
            <person name="Satake H."/>
            <person name="Nakayama K."/>
        </authorList>
    </citation>
    <scope>NUCLEOTIDE SEQUENCE</scope>
</reference>
<feature type="domain" description="BTB" evidence="2">
    <location>
        <begin position="52"/>
        <end position="128"/>
    </location>
</feature>